<dbReference type="Pfam" id="PF02775">
    <property type="entry name" value="TPP_enzyme_C"/>
    <property type="match status" value="1"/>
</dbReference>
<feature type="domain" description="Thiamine pyrophosphate enzyme central" evidence="5">
    <location>
        <begin position="197"/>
        <end position="332"/>
    </location>
</feature>
<evidence type="ECO:0000256" key="1">
    <source>
        <dbReference type="ARBA" id="ARBA00001964"/>
    </source>
</evidence>
<dbReference type="EMBL" id="FOXU01000001">
    <property type="protein sequence ID" value="SFP99581.1"/>
    <property type="molecule type" value="Genomic_DNA"/>
</dbReference>
<evidence type="ECO:0000259" key="5">
    <source>
        <dbReference type="Pfam" id="PF00205"/>
    </source>
</evidence>
<dbReference type="OrthoDB" id="4494979at2"/>
<accession>A0A1I5UWE9</accession>
<dbReference type="GO" id="GO:0009099">
    <property type="term" value="P:L-valine biosynthetic process"/>
    <property type="evidence" value="ECO:0007669"/>
    <property type="project" value="TreeGrafter"/>
</dbReference>
<evidence type="ECO:0000256" key="4">
    <source>
        <dbReference type="RuleBase" id="RU362132"/>
    </source>
</evidence>
<keyword evidence="9" id="KW-1185">Reference proteome</keyword>
<keyword evidence="3 4" id="KW-0786">Thiamine pyrophosphate</keyword>
<dbReference type="InterPro" id="IPR011766">
    <property type="entry name" value="TPP_enzyme_TPP-bd"/>
</dbReference>
<evidence type="ECO:0000313" key="9">
    <source>
        <dbReference type="Proteomes" id="UP000198734"/>
    </source>
</evidence>
<sequence length="573" mass="62286">MQRHGGYVLVDTLIRHGVTHVFGMPGGQANAFYDALSQRKEDITHILIRDETTAGFAADSFSRVTNRIGVCDATVGPGATKFPSGLMEAFNSSVPILVIVSDHPQNSVLLQQYGRISQGGNQLEMLKPFTKETFNVPSIEMLSKVVSAAIHTAVSGRPGPVVVQIPQDVFQATTKLEPLFGTSNHPKFRCSAPESEIAKAVRLLRSAKRPIILAGGGVQLSQAYNEISELSDNYKIPVVTTLTGKGSIAETNDLCLGVLGELGSPCAKIVADQADVILAIGYKHSQNSSYRWTWPRVDQDLIHIDIDPAEFGRVITADIALWGDAREVLKQILAELNGSNFETSTEWLNVVKVEKEKWLQTRTEECSSKNNPIWPQAAVQAIVDQLGENDFVTCDAGFSSGWAGCFLELKRQGRQIILPRGAAGLGSSLPFALGVAMARPGSRIVAISGDGAFSYNVGELATLKQLNLPIINVVFNNAVLSWSKWTQQLNFDRNNLSVELGSYEFGTIAESYGIVGENVRNIEDLGPILKRELAANRPSVINVYTDEWQAPTLPYREAMNKAKQGTVGSQAAY</sequence>
<dbReference type="GO" id="GO:0000287">
    <property type="term" value="F:magnesium ion binding"/>
    <property type="evidence" value="ECO:0007669"/>
    <property type="project" value="InterPro"/>
</dbReference>
<dbReference type="PANTHER" id="PTHR18968">
    <property type="entry name" value="THIAMINE PYROPHOSPHATE ENZYMES"/>
    <property type="match status" value="1"/>
</dbReference>
<evidence type="ECO:0000256" key="2">
    <source>
        <dbReference type="ARBA" id="ARBA00007812"/>
    </source>
</evidence>
<dbReference type="PANTHER" id="PTHR18968:SF13">
    <property type="entry name" value="ACETOLACTATE SYNTHASE CATALYTIC SUBUNIT, MITOCHONDRIAL"/>
    <property type="match status" value="1"/>
</dbReference>
<comment type="cofactor">
    <cofactor evidence="1">
        <name>thiamine diphosphate</name>
        <dbReference type="ChEBI" id="CHEBI:58937"/>
    </cofactor>
</comment>
<dbReference type="GO" id="GO:0003984">
    <property type="term" value="F:acetolactate synthase activity"/>
    <property type="evidence" value="ECO:0007669"/>
    <property type="project" value="TreeGrafter"/>
</dbReference>
<evidence type="ECO:0000259" key="7">
    <source>
        <dbReference type="Pfam" id="PF02776"/>
    </source>
</evidence>
<dbReference type="Pfam" id="PF00205">
    <property type="entry name" value="TPP_enzyme_M"/>
    <property type="match status" value="1"/>
</dbReference>
<dbReference type="CDD" id="cd00568">
    <property type="entry name" value="TPP_enzymes"/>
    <property type="match status" value="1"/>
</dbReference>
<feature type="domain" description="Thiamine pyrophosphate enzyme N-terminal TPP-binding" evidence="7">
    <location>
        <begin position="4"/>
        <end position="109"/>
    </location>
</feature>
<dbReference type="InterPro" id="IPR012000">
    <property type="entry name" value="Thiamin_PyroP_enz_cen_dom"/>
</dbReference>
<dbReference type="Proteomes" id="UP000198734">
    <property type="component" value="Unassembled WGS sequence"/>
</dbReference>
<dbReference type="InterPro" id="IPR000399">
    <property type="entry name" value="TPP-bd_CS"/>
</dbReference>
<feature type="domain" description="Thiamine pyrophosphate enzyme TPP-binding" evidence="6">
    <location>
        <begin position="395"/>
        <end position="543"/>
    </location>
</feature>
<dbReference type="GO" id="GO:0009097">
    <property type="term" value="P:isoleucine biosynthetic process"/>
    <property type="evidence" value="ECO:0007669"/>
    <property type="project" value="TreeGrafter"/>
</dbReference>
<dbReference type="RefSeq" id="WP_093533990.1">
    <property type="nucleotide sequence ID" value="NZ_FOXU01000001.1"/>
</dbReference>
<dbReference type="PROSITE" id="PS00187">
    <property type="entry name" value="TPP_ENZYMES"/>
    <property type="match status" value="1"/>
</dbReference>
<dbReference type="InterPro" id="IPR045229">
    <property type="entry name" value="TPP_enz"/>
</dbReference>
<proteinExistence type="inferred from homology"/>
<organism evidence="8 9">
    <name type="scientific">Psychrobacillus psychrotolerans</name>
    <dbReference type="NCBI Taxonomy" id="126156"/>
    <lineage>
        <taxon>Bacteria</taxon>
        <taxon>Bacillati</taxon>
        <taxon>Bacillota</taxon>
        <taxon>Bacilli</taxon>
        <taxon>Bacillales</taxon>
        <taxon>Bacillaceae</taxon>
        <taxon>Psychrobacillus</taxon>
    </lineage>
</organism>
<name>A0A1I5UWE9_9BACI</name>
<protein>
    <submittedName>
        <fullName evidence="8">Acetolactate synthase-1/2/3 large subunit</fullName>
    </submittedName>
</protein>
<dbReference type="SUPFAM" id="SSF52518">
    <property type="entry name" value="Thiamin diphosphate-binding fold (THDP-binding)"/>
    <property type="match status" value="2"/>
</dbReference>
<dbReference type="GO" id="GO:0030976">
    <property type="term" value="F:thiamine pyrophosphate binding"/>
    <property type="evidence" value="ECO:0007669"/>
    <property type="project" value="InterPro"/>
</dbReference>
<dbReference type="AlphaFoldDB" id="A0A1I5UWE9"/>
<gene>
    <name evidence="8" type="ORF">SAMN05421670_0570</name>
</gene>
<dbReference type="GO" id="GO:0005948">
    <property type="term" value="C:acetolactate synthase complex"/>
    <property type="evidence" value="ECO:0007669"/>
    <property type="project" value="TreeGrafter"/>
</dbReference>
<dbReference type="CDD" id="cd07035">
    <property type="entry name" value="TPP_PYR_POX_like"/>
    <property type="match status" value="1"/>
</dbReference>
<dbReference type="SUPFAM" id="SSF52467">
    <property type="entry name" value="DHS-like NAD/FAD-binding domain"/>
    <property type="match status" value="1"/>
</dbReference>
<dbReference type="InterPro" id="IPR029061">
    <property type="entry name" value="THDP-binding"/>
</dbReference>
<dbReference type="InterPro" id="IPR012001">
    <property type="entry name" value="Thiamin_PyroP_enz_TPP-bd_dom"/>
</dbReference>
<dbReference type="STRING" id="126156.SAMN05421670_0570"/>
<evidence type="ECO:0000256" key="3">
    <source>
        <dbReference type="ARBA" id="ARBA00023052"/>
    </source>
</evidence>
<evidence type="ECO:0000259" key="6">
    <source>
        <dbReference type="Pfam" id="PF02775"/>
    </source>
</evidence>
<dbReference type="InterPro" id="IPR029035">
    <property type="entry name" value="DHS-like_NAD/FAD-binding_dom"/>
</dbReference>
<reference evidence="9" key="1">
    <citation type="submission" date="2016-10" db="EMBL/GenBank/DDBJ databases">
        <authorList>
            <person name="Varghese N."/>
            <person name="Submissions S."/>
        </authorList>
    </citation>
    <scope>NUCLEOTIDE SEQUENCE [LARGE SCALE GENOMIC DNA]</scope>
    <source>
        <strain evidence="9">DSM 11706</strain>
    </source>
</reference>
<dbReference type="Pfam" id="PF02776">
    <property type="entry name" value="TPP_enzyme_N"/>
    <property type="match status" value="1"/>
</dbReference>
<dbReference type="GO" id="GO:0050660">
    <property type="term" value="F:flavin adenine dinucleotide binding"/>
    <property type="evidence" value="ECO:0007669"/>
    <property type="project" value="TreeGrafter"/>
</dbReference>
<comment type="similarity">
    <text evidence="2 4">Belongs to the TPP enzyme family.</text>
</comment>
<evidence type="ECO:0000313" key="8">
    <source>
        <dbReference type="EMBL" id="SFP99581.1"/>
    </source>
</evidence>
<dbReference type="Gene3D" id="3.40.50.1220">
    <property type="entry name" value="TPP-binding domain"/>
    <property type="match status" value="1"/>
</dbReference>
<dbReference type="Gene3D" id="3.40.50.970">
    <property type="match status" value="2"/>
</dbReference>